<keyword evidence="5" id="KW-0349">Heme</keyword>
<evidence type="ECO:0000256" key="4">
    <source>
        <dbReference type="ARBA" id="ARBA00022448"/>
    </source>
</evidence>
<keyword evidence="15 20" id="KW-0472">Membrane</keyword>
<keyword evidence="4" id="KW-0813">Transport</keyword>
<dbReference type="PANTHER" id="PTHR19271">
    <property type="entry name" value="CYTOCHROME B"/>
    <property type="match status" value="1"/>
</dbReference>
<dbReference type="PANTHER" id="PTHR19271:SF16">
    <property type="entry name" value="CYTOCHROME B"/>
    <property type="match status" value="1"/>
</dbReference>
<evidence type="ECO:0000256" key="7">
    <source>
        <dbReference type="ARBA" id="ARBA00022692"/>
    </source>
</evidence>
<dbReference type="InterPro" id="IPR027387">
    <property type="entry name" value="Cytb/b6-like_sf"/>
</dbReference>
<dbReference type="InterPro" id="IPR016174">
    <property type="entry name" value="Di-haem_cyt_TM"/>
</dbReference>
<geneLocation type="mitochondrion" evidence="23"/>
<name>D8UUA9_9BIVA</name>
<dbReference type="PROSITE" id="PS51002">
    <property type="entry name" value="CYTB_NTER"/>
    <property type="match status" value="1"/>
</dbReference>
<accession>D8UUA9</accession>
<dbReference type="Pfam" id="PF00033">
    <property type="entry name" value="Cytochrome_B"/>
    <property type="match status" value="1"/>
</dbReference>
<keyword evidence="7 20" id="KW-0812">Transmembrane</keyword>
<feature type="transmembrane region" description="Helical" evidence="20">
    <location>
        <begin position="89"/>
        <end position="110"/>
    </location>
</feature>
<evidence type="ECO:0000256" key="14">
    <source>
        <dbReference type="ARBA" id="ARBA00023128"/>
    </source>
</evidence>
<evidence type="ECO:0000259" key="22">
    <source>
        <dbReference type="PROSITE" id="PS51003"/>
    </source>
</evidence>
<keyword evidence="10" id="KW-0249">Electron transport</keyword>
<dbReference type="EMBL" id="GQ166593">
    <property type="protein sequence ID" value="ADD60569.1"/>
    <property type="molecule type" value="Genomic_DNA"/>
</dbReference>
<protein>
    <recommendedName>
        <fullName evidence="3">Cytochrome b</fullName>
    </recommendedName>
    <alternativeName>
        <fullName evidence="17">Complex III subunit 3</fullName>
    </alternativeName>
    <alternativeName>
        <fullName evidence="18">Complex III subunit III</fullName>
    </alternativeName>
    <alternativeName>
        <fullName evidence="16">Cytochrome b-c1 complex subunit 3</fullName>
    </alternativeName>
    <alternativeName>
        <fullName evidence="19">Ubiquinol-cytochrome-c reductase complex cytochrome b subunit</fullName>
    </alternativeName>
</protein>
<dbReference type="GO" id="GO:0046872">
    <property type="term" value="F:metal ion binding"/>
    <property type="evidence" value="ECO:0007669"/>
    <property type="project" value="UniProtKB-KW"/>
</dbReference>
<evidence type="ECO:0000256" key="8">
    <source>
        <dbReference type="ARBA" id="ARBA00022723"/>
    </source>
</evidence>
<sequence length="129" mass="14876">SYWGATVIMNMFSVVPVVGKELVEWLWGGYVVCDNTLKRFYVFHFIMPLVMVMVVIVHMIFIHEHGASNPLGVQTYSIPFHPYYTWKDLLGLSVAWLGLSLVCFYFPYIFTDPTNFIPANPMKTPPHVQ</sequence>
<keyword evidence="13" id="KW-0830">Ubiquinone</keyword>
<evidence type="ECO:0000256" key="20">
    <source>
        <dbReference type="SAM" id="Phobius"/>
    </source>
</evidence>
<comment type="function">
    <text evidence="1">Component of the ubiquinol-cytochrome c reductase complex (complex III or cytochrome b-c1 complex) that is part of the mitochondrial respiratory chain. The b-c1 complex mediates electron transfer from ubiquinol to cytochrome c. Contributes to the generation of a proton gradient across the mitochondrial membrane that is then used for ATP synthesis.</text>
</comment>
<evidence type="ECO:0000256" key="9">
    <source>
        <dbReference type="ARBA" id="ARBA00022792"/>
    </source>
</evidence>
<dbReference type="InterPro" id="IPR005798">
    <property type="entry name" value="Cyt_b/b6_C"/>
</dbReference>
<evidence type="ECO:0000313" key="23">
    <source>
        <dbReference type="EMBL" id="ADD60569.1"/>
    </source>
</evidence>
<dbReference type="GO" id="GO:0009055">
    <property type="term" value="F:electron transfer activity"/>
    <property type="evidence" value="ECO:0007669"/>
    <property type="project" value="InterPro"/>
</dbReference>
<keyword evidence="14 23" id="KW-0496">Mitochondrion</keyword>
<evidence type="ECO:0000256" key="18">
    <source>
        <dbReference type="ARBA" id="ARBA00032600"/>
    </source>
</evidence>
<evidence type="ECO:0000256" key="10">
    <source>
        <dbReference type="ARBA" id="ARBA00022982"/>
    </source>
</evidence>
<proteinExistence type="predicted"/>
<evidence type="ECO:0000256" key="17">
    <source>
        <dbReference type="ARBA" id="ARBA00031681"/>
    </source>
</evidence>
<evidence type="ECO:0000256" key="1">
    <source>
        <dbReference type="ARBA" id="ARBA00002566"/>
    </source>
</evidence>
<dbReference type="PROSITE" id="PS51003">
    <property type="entry name" value="CYTB_CTER"/>
    <property type="match status" value="1"/>
</dbReference>
<evidence type="ECO:0000256" key="12">
    <source>
        <dbReference type="ARBA" id="ARBA00023004"/>
    </source>
</evidence>
<dbReference type="AlphaFoldDB" id="D8UUA9"/>
<evidence type="ECO:0000256" key="2">
    <source>
        <dbReference type="ARBA" id="ARBA00004448"/>
    </source>
</evidence>
<dbReference type="InterPro" id="IPR005797">
    <property type="entry name" value="Cyt_b/b6_N"/>
</dbReference>
<dbReference type="GO" id="GO:0005743">
    <property type="term" value="C:mitochondrial inner membrane"/>
    <property type="evidence" value="ECO:0007669"/>
    <property type="project" value="UniProtKB-SubCell"/>
</dbReference>
<dbReference type="Gene3D" id="1.20.810.10">
    <property type="entry name" value="Cytochrome Bc1 Complex, Chain C"/>
    <property type="match status" value="1"/>
</dbReference>
<keyword evidence="8" id="KW-0479">Metal-binding</keyword>
<evidence type="ECO:0000256" key="13">
    <source>
        <dbReference type="ARBA" id="ARBA00023075"/>
    </source>
</evidence>
<dbReference type="GO" id="GO:0022904">
    <property type="term" value="P:respiratory electron transport chain"/>
    <property type="evidence" value="ECO:0007669"/>
    <property type="project" value="InterPro"/>
</dbReference>
<evidence type="ECO:0000256" key="19">
    <source>
        <dbReference type="ARBA" id="ARBA00032818"/>
    </source>
</evidence>
<feature type="domain" description="Cytochrome b/b6 C-terminal region profile" evidence="22">
    <location>
        <begin position="70"/>
        <end position="129"/>
    </location>
</feature>
<feature type="domain" description="Cytochrome b/b6 N-terminal region profile" evidence="21">
    <location>
        <begin position="1"/>
        <end position="71"/>
    </location>
</feature>
<dbReference type="GO" id="GO:0016491">
    <property type="term" value="F:oxidoreductase activity"/>
    <property type="evidence" value="ECO:0007669"/>
    <property type="project" value="UniProtKB-UniRule"/>
</dbReference>
<evidence type="ECO:0000256" key="16">
    <source>
        <dbReference type="ARBA" id="ARBA00029812"/>
    </source>
</evidence>
<keyword evidence="11 20" id="KW-1133">Transmembrane helix</keyword>
<evidence type="ECO:0000259" key="21">
    <source>
        <dbReference type="PROSITE" id="PS51002"/>
    </source>
</evidence>
<organism evidence="23">
    <name type="scientific">Anadara transversa</name>
    <dbReference type="NCBI Taxonomy" id="173064"/>
    <lineage>
        <taxon>Eukaryota</taxon>
        <taxon>Metazoa</taxon>
        <taxon>Spiralia</taxon>
        <taxon>Lophotrochozoa</taxon>
        <taxon>Mollusca</taxon>
        <taxon>Bivalvia</taxon>
        <taxon>Autobranchia</taxon>
        <taxon>Pteriomorphia</taxon>
        <taxon>Arcoida</taxon>
        <taxon>Arcoidea</taxon>
        <taxon>Arcidae</taxon>
        <taxon>Anadara</taxon>
    </lineage>
</organism>
<feature type="transmembrane region" description="Helical" evidence="20">
    <location>
        <begin position="40"/>
        <end position="62"/>
    </location>
</feature>
<evidence type="ECO:0000256" key="3">
    <source>
        <dbReference type="ARBA" id="ARBA00013531"/>
    </source>
</evidence>
<dbReference type="SUPFAM" id="SSF81342">
    <property type="entry name" value="Transmembrane di-heme cytochromes"/>
    <property type="match status" value="1"/>
</dbReference>
<evidence type="ECO:0000256" key="15">
    <source>
        <dbReference type="ARBA" id="ARBA00023136"/>
    </source>
</evidence>
<feature type="non-terminal residue" evidence="23">
    <location>
        <position position="1"/>
    </location>
</feature>
<keyword evidence="12" id="KW-0408">Iron</keyword>
<keyword evidence="6" id="KW-0679">Respiratory chain</keyword>
<gene>
    <name evidence="23" type="primary">cytb</name>
</gene>
<evidence type="ECO:0000256" key="11">
    <source>
        <dbReference type="ARBA" id="ARBA00022989"/>
    </source>
</evidence>
<evidence type="ECO:0000256" key="5">
    <source>
        <dbReference type="ARBA" id="ARBA00022617"/>
    </source>
</evidence>
<feature type="non-terminal residue" evidence="23">
    <location>
        <position position="129"/>
    </location>
</feature>
<comment type="subcellular location">
    <subcellularLocation>
        <location evidence="2">Mitochondrion inner membrane</location>
        <topology evidence="2">Multi-pass membrane protein</topology>
    </subcellularLocation>
</comment>
<evidence type="ECO:0000256" key="6">
    <source>
        <dbReference type="ARBA" id="ARBA00022660"/>
    </source>
</evidence>
<keyword evidence="9" id="KW-0999">Mitochondrion inner membrane</keyword>
<reference evidence="23" key="1">
    <citation type="submission" date="2009-05" db="EMBL/GenBank/DDBJ databases">
        <title>A Molecular Phylogeny of Bivalve Mollusks: Ancient Radiations and Divergences as Revealed by Mitochondrial Genes.</title>
        <authorList>
            <person name="Plazzi F."/>
            <person name="Ceregato A."/>
            <person name="Taviani M."/>
            <person name="Passamonti M."/>
        </authorList>
    </citation>
    <scope>NUCLEOTIDE SEQUENCE</scope>
</reference>